<dbReference type="InterPro" id="IPR037099">
    <property type="entry name" value="Fum_R/Succ_DH_flav-like_C_sf"/>
</dbReference>
<sequence length="511" mass="54785">MTLKYDFVVLGSGIAGLTFALHAATYGTVAVVCKAGATETNTAYAQGGIAAVLGAYDSFEQHVQDTLTAGAGLCNEAAVRYMVEQAPQAIGWLQAQGVLFDKSDSRQLALGLEGGHSRHRIAHVKDHTGLSIQQVLVQAARHQPNITLLEHHLGIDLLTENQVCYGVEVLDLKNGAIKTILAGAVALATGGSGRVYQHTTNPAIATGDGLAMACRADAEVTNMEFFQFHPTALYEPGAKDTFLVSEALRGAGAELVLPDGNRFMHRHHPLGSLAPRDVVARAVYEQMQLLNSPCLYLDARHLPKGKVQKQFPFITTKCKSIGIDPVNDLIPVVPAAHYQCGGLQTDLHGQTSLARLYAIGEVACTGVHGANRLASNSLLEGVVFGKSAAVHAVRLPKGVSYLPDNQESITSESIPAAMRTAASIKQQLQHLMWEHAGIVRTVQGLQQAIRRVEALKQQLQPTHNLAPTCQGRIETKNLLTVAEIILKACLSRTESIGGHYMEQVPELTLSH</sequence>
<dbReference type="EC" id="1.4.3.16" evidence="4 10"/>
<evidence type="ECO:0000256" key="11">
    <source>
        <dbReference type="RuleBase" id="RU362049"/>
    </source>
</evidence>
<feature type="domain" description="FAD-dependent oxidoreductase 2 FAD-binding" evidence="13">
    <location>
        <begin position="6"/>
        <end position="378"/>
    </location>
</feature>
<evidence type="ECO:0000256" key="10">
    <source>
        <dbReference type="NCBIfam" id="TIGR00551"/>
    </source>
</evidence>
<evidence type="ECO:0000256" key="8">
    <source>
        <dbReference type="ARBA" id="ARBA00023002"/>
    </source>
</evidence>
<organism evidence="15 16">
    <name type="scientific">Pontibacter ruber</name>
    <dbReference type="NCBI Taxonomy" id="1343895"/>
    <lineage>
        <taxon>Bacteria</taxon>
        <taxon>Pseudomonadati</taxon>
        <taxon>Bacteroidota</taxon>
        <taxon>Cytophagia</taxon>
        <taxon>Cytophagales</taxon>
        <taxon>Hymenobacteraceae</taxon>
        <taxon>Pontibacter</taxon>
    </lineage>
</organism>
<evidence type="ECO:0000256" key="12">
    <source>
        <dbReference type="SAM" id="SignalP"/>
    </source>
</evidence>
<dbReference type="SUPFAM" id="SSF46977">
    <property type="entry name" value="Succinate dehydrogenase/fumarate reductase flavoprotein C-terminal domain"/>
    <property type="match status" value="1"/>
</dbReference>
<dbReference type="Gene3D" id="3.50.50.60">
    <property type="entry name" value="FAD/NAD(P)-binding domain"/>
    <property type="match status" value="1"/>
</dbReference>
<evidence type="ECO:0000256" key="9">
    <source>
        <dbReference type="ARBA" id="ARBA00048305"/>
    </source>
</evidence>
<evidence type="ECO:0000256" key="5">
    <source>
        <dbReference type="ARBA" id="ARBA00022630"/>
    </source>
</evidence>
<proteinExistence type="inferred from homology"/>
<evidence type="ECO:0000256" key="7">
    <source>
        <dbReference type="ARBA" id="ARBA00022827"/>
    </source>
</evidence>
<comment type="similarity">
    <text evidence="3 11">Belongs to the FAD-dependent oxidoreductase 2 family. NadB subfamily.</text>
</comment>
<comment type="catalytic activity">
    <reaction evidence="9">
        <text>L-aspartate + O2 = iminosuccinate + H2O2</text>
        <dbReference type="Rhea" id="RHEA:25876"/>
        <dbReference type="ChEBI" id="CHEBI:15379"/>
        <dbReference type="ChEBI" id="CHEBI:16240"/>
        <dbReference type="ChEBI" id="CHEBI:29991"/>
        <dbReference type="ChEBI" id="CHEBI:77875"/>
        <dbReference type="EC" id="1.4.3.16"/>
    </reaction>
    <physiologicalReaction direction="left-to-right" evidence="9">
        <dbReference type="Rhea" id="RHEA:25877"/>
    </physiologicalReaction>
</comment>
<dbReference type="InterPro" id="IPR036188">
    <property type="entry name" value="FAD/NAD-bd_sf"/>
</dbReference>
<evidence type="ECO:0000259" key="14">
    <source>
        <dbReference type="Pfam" id="PF02910"/>
    </source>
</evidence>
<dbReference type="PRINTS" id="PR00368">
    <property type="entry name" value="FADPNR"/>
</dbReference>
<comment type="function">
    <text evidence="11">Catalyzes the oxidation of L-aspartate to iminoaspartate.</text>
</comment>
<keyword evidence="6 11" id="KW-0662">Pyridine nucleotide biosynthesis</keyword>
<dbReference type="Pfam" id="PF02910">
    <property type="entry name" value="Succ_DH_flav_C"/>
    <property type="match status" value="1"/>
</dbReference>
<dbReference type="Pfam" id="PF00890">
    <property type="entry name" value="FAD_binding_2"/>
    <property type="match status" value="1"/>
</dbReference>
<keyword evidence="12" id="KW-0732">Signal</keyword>
<dbReference type="PANTHER" id="PTHR42716">
    <property type="entry name" value="L-ASPARTATE OXIDASE"/>
    <property type="match status" value="1"/>
</dbReference>
<dbReference type="PRINTS" id="PR00411">
    <property type="entry name" value="PNDRDTASEI"/>
</dbReference>
<dbReference type="InterPro" id="IPR005288">
    <property type="entry name" value="NadB"/>
</dbReference>
<reference evidence="16" key="1">
    <citation type="journal article" date="2019" name="Int. J. Syst. Evol. Microbiol.">
        <title>The Global Catalogue of Microorganisms (GCM) 10K type strain sequencing project: providing services to taxonomists for standard genome sequencing and annotation.</title>
        <authorList>
            <consortium name="The Broad Institute Genomics Platform"/>
            <consortium name="The Broad Institute Genome Sequencing Center for Infectious Disease"/>
            <person name="Wu L."/>
            <person name="Ma J."/>
        </authorList>
    </citation>
    <scope>NUCLEOTIDE SEQUENCE [LARGE SCALE GENOMIC DNA]</scope>
    <source>
        <strain evidence="16">CGMCC 4.1782</strain>
    </source>
</reference>
<dbReference type="InterPro" id="IPR003953">
    <property type="entry name" value="FAD-dep_OxRdtase_2_FAD-bd"/>
</dbReference>
<dbReference type="EMBL" id="JBHUIM010000001">
    <property type="protein sequence ID" value="MFD2245387.1"/>
    <property type="molecule type" value="Genomic_DNA"/>
</dbReference>
<gene>
    <name evidence="15" type="primary">nadB</name>
    <name evidence="15" type="ORF">ACFSKP_03920</name>
</gene>
<evidence type="ECO:0000313" key="15">
    <source>
        <dbReference type="EMBL" id="MFD2245387.1"/>
    </source>
</evidence>
<evidence type="ECO:0000256" key="6">
    <source>
        <dbReference type="ARBA" id="ARBA00022642"/>
    </source>
</evidence>
<evidence type="ECO:0000313" key="16">
    <source>
        <dbReference type="Proteomes" id="UP001597374"/>
    </source>
</evidence>
<evidence type="ECO:0000259" key="13">
    <source>
        <dbReference type="Pfam" id="PF00890"/>
    </source>
</evidence>
<dbReference type="RefSeq" id="WP_250429157.1">
    <property type="nucleotide sequence ID" value="NZ_JALPRR010000002.1"/>
</dbReference>
<comment type="subcellular location">
    <subcellularLocation>
        <location evidence="11">Cytoplasm</location>
    </subcellularLocation>
</comment>
<dbReference type="SUPFAM" id="SSF56425">
    <property type="entry name" value="Succinate dehydrogenase/fumarate reductase flavoprotein, catalytic domain"/>
    <property type="match status" value="1"/>
</dbReference>
<keyword evidence="7 11" id="KW-0274">FAD</keyword>
<dbReference type="Gene3D" id="3.90.700.10">
    <property type="entry name" value="Succinate dehydrogenase/fumarate reductase flavoprotein, catalytic domain"/>
    <property type="match status" value="1"/>
</dbReference>
<dbReference type="InterPro" id="IPR027477">
    <property type="entry name" value="Succ_DH/fumarate_Rdtase_cat_sf"/>
</dbReference>
<protein>
    <recommendedName>
        <fullName evidence="4 10">L-aspartate oxidase</fullName>
        <ecNumber evidence="4 10">1.4.3.16</ecNumber>
    </recommendedName>
</protein>
<dbReference type="NCBIfam" id="TIGR00551">
    <property type="entry name" value="nadB"/>
    <property type="match status" value="1"/>
</dbReference>
<evidence type="ECO:0000256" key="1">
    <source>
        <dbReference type="ARBA" id="ARBA00001974"/>
    </source>
</evidence>
<evidence type="ECO:0000256" key="2">
    <source>
        <dbReference type="ARBA" id="ARBA00004950"/>
    </source>
</evidence>
<name>A0ABW5CSS6_9BACT</name>
<keyword evidence="5 11" id="KW-0285">Flavoprotein</keyword>
<comment type="pathway">
    <text evidence="2 11">Cofactor biosynthesis; NAD(+) biosynthesis; iminoaspartate from L-aspartate (oxidase route): step 1/1.</text>
</comment>
<dbReference type="GO" id="GO:0008734">
    <property type="term" value="F:L-aspartate oxidase activity"/>
    <property type="evidence" value="ECO:0007669"/>
    <property type="project" value="UniProtKB-EC"/>
</dbReference>
<evidence type="ECO:0000256" key="3">
    <source>
        <dbReference type="ARBA" id="ARBA00008562"/>
    </source>
</evidence>
<feature type="domain" description="Fumarate reductase/succinate dehydrogenase flavoprotein-like C-terminal" evidence="14">
    <location>
        <begin position="426"/>
        <end position="506"/>
    </location>
</feature>
<keyword evidence="16" id="KW-1185">Reference proteome</keyword>
<feature type="chain" id="PRO_5045812034" description="L-aspartate oxidase" evidence="12">
    <location>
        <begin position="24"/>
        <end position="511"/>
    </location>
</feature>
<dbReference type="SUPFAM" id="SSF51905">
    <property type="entry name" value="FAD/NAD(P)-binding domain"/>
    <property type="match status" value="1"/>
</dbReference>
<accession>A0ABW5CSS6</accession>
<comment type="caution">
    <text evidence="15">The sequence shown here is derived from an EMBL/GenBank/DDBJ whole genome shotgun (WGS) entry which is preliminary data.</text>
</comment>
<dbReference type="PANTHER" id="PTHR42716:SF2">
    <property type="entry name" value="L-ASPARTATE OXIDASE, CHLOROPLASTIC"/>
    <property type="match status" value="1"/>
</dbReference>
<keyword evidence="8 11" id="KW-0560">Oxidoreductase</keyword>
<comment type="cofactor">
    <cofactor evidence="1 11">
        <name>FAD</name>
        <dbReference type="ChEBI" id="CHEBI:57692"/>
    </cofactor>
</comment>
<feature type="signal peptide" evidence="12">
    <location>
        <begin position="1"/>
        <end position="23"/>
    </location>
</feature>
<dbReference type="Gene3D" id="1.20.58.100">
    <property type="entry name" value="Fumarate reductase/succinate dehydrogenase flavoprotein-like, C-terminal domain"/>
    <property type="match status" value="1"/>
</dbReference>
<dbReference type="Proteomes" id="UP001597374">
    <property type="component" value="Unassembled WGS sequence"/>
</dbReference>
<dbReference type="InterPro" id="IPR015939">
    <property type="entry name" value="Fum_Rdtase/Succ_DH_flav-like_C"/>
</dbReference>
<evidence type="ECO:0000256" key="4">
    <source>
        <dbReference type="ARBA" id="ARBA00012173"/>
    </source>
</evidence>